<proteinExistence type="inferred from homology"/>
<comment type="similarity">
    <text evidence="1">Belongs to the PrpD family.</text>
</comment>
<gene>
    <name evidence="4" type="ORF">AWB64_02650</name>
</gene>
<name>A0A158GE64_CABSO</name>
<feature type="domain" description="MmgE/PrpD C-terminal" evidence="3">
    <location>
        <begin position="266"/>
        <end position="362"/>
    </location>
</feature>
<sequence length="445" mass="46843">MNDPTIAQRLGHFIHANSYEALPAHVVEQAKSRMLDSLGTALASRELPVPATALKFVAGSQGAASIYGHTQRVAAIDAAFVNATLINGTTHDDFLDKSHPGAVTIPAALAIAEERGSSGRDVLAAVVLGYDLVGRAYRGGPTMLPKFRATGVAGAIGAAAAAGKLQGSNADELASALGLAAMFASGFGEGFVSGTMDVKLNVGWACRSGVSAARLAQCGATAAPRVFEGNAGFFNAFAGNTDAAAEAVRDLGAPFLIEQSVYKERPVCIFVQTPVELVLALVDEHAIRAAAVERVVIHAPRATFTNPGFHNVAPFSTHLQARISARFTTAAALLGRPVGEYAFYYDIHDEEVLALAERIELVDIGPDADSIRVDIVHCGTTFTRSAVEMDSLFPTLDKSRAKFERVAGPWLGKRTPQVVDLVLGLDQLCDIRELTRLLRADAALA</sequence>
<feature type="domain" description="MmgE/PrpD N-terminal" evidence="2">
    <location>
        <begin position="8"/>
        <end position="243"/>
    </location>
</feature>
<dbReference type="InterPro" id="IPR045336">
    <property type="entry name" value="MmgE_PrpD_N"/>
</dbReference>
<organism evidence="4 5">
    <name type="scientific">Caballeronia sordidicola</name>
    <name type="common">Burkholderia sordidicola</name>
    <dbReference type="NCBI Taxonomy" id="196367"/>
    <lineage>
        <taxon>Bacteria</taxon>
        <taxon>Pseudomonadati</taxon>
        <taxon>Pseudomonadota</taxon>
        <taxon>Betaproteobacteria</taxon>
        <taxon>Burkholderiales</taxon>
        <taxon>Burkholderiaceae</taxon>
        <taxon>Caballeronia</taxon>
    </lineage>
</organism>
<evidence type="ECO:0000313" key="5">
    <source>
        <dbReference type="Proteomes" id="UP000054893"/>
    </source>
</evidence>
<dbReference type="InterPro" id="IPR036148">
    <property type="entry name" value="MmgE/PrpD_sf"/>
</dbReference>
<dbReference type="PANTHER" id="PTHR16943">
    <property type="entry name" value="2-METHYLCITRATE DEHYDRATASE-RELATED"/>
    <property type="match status" value="1"/>
</dbReference>
<reference evidence="4 5" key="1">
    <citation type="submission" date="2016-01" db="EMBL/GenBank/DDBJ databases">
        <authorList>
            <person name="Oliw E.H."/>
        </authorList>
    </citation>
    <scope>NUCLEOTIDE SEQUENCE [LARGE SCALE GENOMIC DNA]</scope>
    <source>
        <strain evidence="4">LMG 22029</strain>
    </source>
</reference>
<dbReference type="SUPFAM" id="SSF103378">
    <property type="entry name" value="2-methylcitrate dehydratase PrpD"/>
    <property type="match status" value="1"/>
</dbReference>
<dbReference type="Pfam" id="PF19305">
    <property type="entry name" value="MmgE_PrpD_C"/>
    <property type="match status" value="1"/>
</dbReference>
<dbReference type="OrthoDB" id="9791416at2"/>
<accession>A0A158GE64</accession>
<dbReference type="RefSeq" id="WP_157766628.1">
    <property type="nucleotide sequence ID" value="NZ_FCOC02000006.1"/>
</dbReference>
<dbReference type="Gene3D" id="1.10.4100.10">
    <property type="entry name" value="2-methylcitrate dehydratase PrpD"/>
    <property type="match status" value="1"/>
</dbReference>
<dbReference type="InterPro" id="IPR042183">
    <property type="entry name" value="MmgE/PrpD_sf_1"/>
</dbReference>
<protein>
    <submittedName>
        <fullName evidence="4">MmgE/PrpD family protein</fullName>
    </submittedName>
</protein>
<dbReference type="PANTHER" id="PTHR16943:SF8">
    <property type="entry name" value="2-METHYLCITRATE DEHYDRATASE"/>
    <property type="match status" value="1"/>
</dbReference>
<dbReference type="InterPro" id="IPR045337">
    <property type="entry name" value="MmgE_PrpD_C"/>
</dbReference>
<evidence type="ECO:0000259" key="3">
    <source>
        <dbReference type="Pfam" id="PF19305"/>
    </source>
</evidence>
<dbReference type="Pfam" id="PF03972">
    <property type="entry name" value="MmgE_PrpD_N"/>
    <property type="match status" value="1"/>
</dbReference>
<evidence type="ECO:0000256" key="1">
    <source>
        <dbReference type="ARBA" id="ARBA00006174"/>
    </source>
</evidence>
<evidence type="ECO:0000259" key="2">
    <source>
        <dbReference type="Pfam" id="PF03972"/>
    </source>
</evidence>
<evidence type="ECO:0000313" key="4">
    <source>
        <dbReference type="EMBL" id="SAL30203.1"/>
    </source>
</evidence>
<dbReference type="EMBL" id="FCOC02000006">
    <property type="protein sequence ID" value="SAL30203.1"/>
    <property type="molecule type" value="Genomic_DNA"/>
</dbReference>
<dbReference type="GO" id="GO:0016829">
    <property type="term" value="F:lyase activity"/>
    <property type="evidence" value="ECO:0007669"/>
    <property type="project" value="InterPro"/>
</dbReference>
<dbReference type="AlphaFoldDB" id="A0A158GE64"/>
<dbReference type="Proteomes" id="UP000054893">
    <property type="component" value="Unassembled WGS sequence"/>
</dbReference>
<dbReference type="InterPro" id="IPR005656">
    <property type="entry name" value="MmgE_PrpD"/>
</dbReference>